<organism evidence="3 4">
    <name type="scientific">Algoriphagus confluentis</name>
    <dbReference type="NCBI Taxonomy" id="1697556"/>
    <lineage>
        <taxon>Bacteria</taxon>
        <taxon>Pseudomonadati</taxon>
        <taxon>Bacteroidota</taxon>
        <taxon>Cytophagia</taxon>
        <taxon>Cytophagales</taxon>
        <taxon>Cyclobacteriaceae</taxon>
        <taxon>Algoriphagus</taxon>
    </lineage>
</organism>
<dbReference type="SUPFAM" id="SSF54427">
    <property type="entry name" value="NTF2-like"/>
    <property type="match status" value="1"/>
</dbReference>
<protein>
    <recommendedName>
        <fullName evidence="2">DUF4440 domain-containing protein</fullName>
    </recommendedName>
</protein>
<evidence type="ECO:0000313" key="3">
    <source>
        <dbReference type="EMBL" id="GMQ28407.1"/>
    </source>
</evidence>
<evidence type="ECO:0000259" key="2">
    <source>
        <dbReference type="Pfam" id="PF14534"/>
    </source>
</evidence>
<dbReference type="Gene3D" id="3.10.450.50">
    <property type="match status" value="1"/>
</dbReference>
<name>A0ABQ6PLM3_9BACT</name>
<keyword evidence="1" id="KW-0732">Signal</keyword>
<proteinExistence type="predicted"/>
<dbReference type="EMBL" id="BTPD01000003">
    <property type="protein sequence ID" value="GMQ28407.1"/>
    <property type="molecule type" value="Genomic_DNA"/>
</dbReference>
<evidence type="ECO:0000256" key="1">
    <source>
        <dbReference type="SAM" id="SignalP"/>
    </source>
</evidence>
<dbReference type="InterPro" id="IPR027843">
    <property type="entry name" value="DUF4440"/>
</dbReference>
<dbReference type="InterPro" id="IPR032710">
    <property type="entry name" value="NTF2-like_dom_sf"/>
</dbReference>
<sequence>MSQFSKSILAGLLYLSQVGAVMAQDSMTYRITENYVPDDLELYNTIVKLDQEFFGYYNECQTQLEKYADFYAEDLEFYHDQGGLSKSKEEIVQSTQKNICGKVTRHLVPDSIEVYPIPGFGAVEMGLHYFINTDNPPDEPRKMGRFIVFWKDGPEGWKISKVVSLH</sequence>
<feature type="signal peptide" evidence="1">
    <location>
        <begin position="1"/>
        <end position="23"/>
    </location>
</feature>
<feature type="domain" description="DUF4440" evidence="2">
    <location>
        <begin position="46"/>
        <end position="159"/>
    </location>
</feature>
<reference evidence="3 4" key="1">
    <citation type="submission" date="2023-08" db="EMBL/GenBank/DDBJ databases">
        <title>Draft genome sequence of Algoriphagus confluentis.</title>
        <authorList>
            <person name="Takatani N."/>
            <person name="Hosokawa M."/>
            <person name="Sawabe T."/>
        </authorList>
    </citation>
    <scope>NUCLEOTIDE SEQUENCE [LARGE SCALE GENOMIC DNA]</scope>
    <source>
        <strain evidence="3 4">NBRC 111222</strain>
    </source>
</reference>
<feature type="chain" id="PRO_5046221061" description="DUF4440 domain-containing protein" evidence="1">
    <location>
        <begin position="24"/>
        <end position="166"/>
    </location>
</feature>
<keyword evidence="4" id="KW-1185">Reference proteome</keyword>
<accession>A0ABQ6PLM3</accession>
<comment type="caution">
    <text evidence="3">The sequence shown here is derived from an EMBL/GenBank/DDBJ whole genome shotgun (WGS) entry which is preliminary data.</text>
</comment>
<dbReference type="Pfam" id="PF14534">
    <property type="entry name" value="DUF4440"/>
    <property type="match status" value="1"/>
</dbReference>
<dbReference type="Proteomes" id="UP001338309">
    <property type="component" value="Unassembled WGS sequence"/>
</dbReference>
<gene>
    <name evidence="3" type="ORF">Aconfl_10500</name>
</gene>
<evidence type="ECO:0000313" key="4">
    <source>
        <dbReference type="Proteomes" id="UP001338309"/>
    </source>
</evidence>
<dbReference type="RefSeq" id="WP_338223164.1">
    <property type="nucleotide sequence ID" value="NZ_BTPD01000003.1"/>
</dbReference>